<evidence type="ECO:0000259" key="5">
    <source>
        <dbReference type="Pfam" id="PF00389"/>
    </source>
</evidence>
<dbReference type="SUPFAM" id="SSF51735">
    <property type="entry name" value="NAD(P)-binding Rossmann-fold domains"/>
    <property type="match status" value="1"/>
</dbReference>
<name>A0ABU4IPP7_9VIBR</name>
<dbReference type="CDD" id="cd05299">
    <property type="entry name" value="CtBP_dh"/>
    <property type="match status" value="1"/>
</dbReference>
<dbReference type="InterPro" id="IPR029752">
    <property type="entry name" value="D-isomer_DH_CS1"/>
</dbReference>
<dbReference type="EMBL" id="JAWRCP010000001">
    <property type="protein sequence ID" value="MDW6091077.1"/>
    <property type="molecule type" value="Genomic_DNA"/>
</dbReference>
<reference evidence="7 8" key="1">
    <citation type="submission" date="2023-11" db="EMBL/GenBank/DDBJ databases">
        <title>Plant-associative lifestyle of Vibrio porteresiae and its evolutionary dynamics.</title>
        <authorList>
            <person name="Rameshkumar N."/>
            <person name="Kirti K."/>
        </authorList>
    </citation>
    <scope>NUCLEOTIDE SEQUENCE [LARGE SCALE GENOMIC DNA]</scope>
    <source>
        <strain evidence="7 8">MSSRF7</strain>
    </source>
</reference>
<dbReference type="Proteomes" id="UP001279860">
    <property type="component" value="Unassembled WGS sequence"/>
</dbReference>
<feature type="domain" description="D-isomer specific 2-hydroxyacid dehydrogenase NAD-binding" evidence="6">
    <location>
        <begin position="114"/>
        <end position="292"/>
    </location>
</feature>
<dbReference type="InterPro" id="IPR036291">
    <property type="entry name" value="NAD(P)-bd_dom_sf"/>
</dbReference>
<dbReference type="Pfam" id="PF00389">
    <property type="entry name" value="2-Hacid_dh"/>
    <property type="match status" value="1"/>
</dbReference>
<organism evidence="7 8">
    <name type="scientific">Vibrio rhizosphaerae</name>
    <dbReference type="NCBI Taxonomy" id="398736"/>
    <lineage>
        <taxon>Bacteria</taxon>
        <taxon>Pseudomonadati</taxon>
        <taxon>Pseudomonadota</taxon>
        <taxon>Gammaproteobacteria</taxon>
        <taxon>Vibrionales</taxon>
        <taxon>Vibrionaceae</taxon>
        <taxon>Vibrio</taxon>
    </lineage>
</organism>
<accession>A0ABU4IPP7</accession>
<evidence type="ECO:0000259" key="6">
    <source>
        <dbReference type="Pfam" id="PF02826"/>
    </source>
</evidence>
<comment type="caution">
    <text evidence="7">The sequence shown here is derived from an EMBL/GenBank/DDBJ whole genome shotgun (WGS) entry which is preliminary data.</text>
</comment>
<evidence type="ECO:0000256" key="1">
    <source>
        <dbReference type="ARBA" id="ARBA00005854"/>
    </source>
</evidence>
<dbReference type="InterPro" id="IPR050418">
    <property type="entry name" value="D-iso_2-hydroxyacid_DH_PdxB"/>
</dbReference>
<dbReference type="InterPro" id="IPR043322">
    <property type="entry name" value="CtBP"/>
</dbReference>
<evidence type="ECO:0000313" key="8">
    <source>
        <dbReference type="Proteomes" id="UP001279860"/>
    </source>
</evidence>
<dbReference type="Gene3D" id="3.40.50.720">
    <property type="entry name" value="NAD(P)-binding Rossmann-like Domain"/>
    <property type="match status" value="2"/>
</dbReference>
<gene>
    <name evidence="7" type="ORF">SBX64_00515</name>
</gene>
<dbReference type="RefSeq" id="WP_318584120.1">
    <property type="nucleotide sequence ID" value="NZ_JAWRCP010000001.1"/>
</dbReference>
<evidence type="ECO:0000256" key="4">
    <source>
        <dbReference type="RuleBase" id="RU003719"/>
    </source>
</evidence>
<comment type="similarity">
    <text evidence="1 4">Belongs to the D-isomer specific 2-hydroxyacid dehydrogenase family.</text>
</comment>
<feature type="domain" description="D-isomer specific 2-hydroxyacid dehydrogenase catalytic" evidence="5">
    <location>
        <begin position="27"/>
        <end position="316"/>
    </location>
</feature>
<dbReference type="PANTHER" id="PTHR43761:SF1">
    <property type="entry name" value="D-ISOMER SPECIFIC 2-HYDROXYACID DEHYDROGENASE CATALYTIC DOMAIN-CONTAINING PROTEIN-RELATED"/>
    <property type="match status" value="1"/>
</dbReference>
<dbReference type="PANTHER" id="PTHR43761">
    <property type="entry name" value="D-ISOMER SPECIFIC 2-HYDROXYACID DEHYDROGENASE FAMILY PROTEIN (AFU_ORTHOLOGUE AFUA_1G13630)"/>
    <property type="match status" value="1"/>
</dbReference>
<dbReference type="SUPFAM" id="SSF52283">
    <property type="entry name" value="Formate/glycerate dehydrogenase catalytic domain-like"/>
    <property type="match status" value="1"/>
</dbReference>
<protein>
    <submittedName>
        <fullName evidence="7">C-terminal binding protein</fullName>
    </submittedName>
</protein>
<proteinExistence type="inferred from homology"/>
<keyword evidence="2 4" id="KW-0560">Oxidoreductase</keyword>
<evidence type="ECO:0000313" key="7">
    <source>
        <dbReference type="EMBL" id="MDW6091077.1"/>
    </source>
</evidence>
<keyword evidence="8" id="KW-1185">Reference proteome</keyword>
<dbReference type="PROSITE" id="PS00065">
    <property type="entry name" value="D_2_HYDROXYACID_DH_1"/>
    <property type="match status" value="1"/>
</dbReference>
<dbReference type="InterPro" id="IPR006140">
    <property type="entry name" value="D-isomer_DH_NAD-bd"/>
</dbReference>
<evidence type="ECO:0000256" key="3">
    <source>
        <dbReference type="ARBA" id="ARBA00023027"/>
    </source>
</evidence>
<keyword evidence="3" id="KW-0520">NAD</keyword>
<dbReference type="InterPro" id="IPR006139">
    <property type="entry name" value="D-isomer_2_OHA_DH_cat_dom"/>
</dbReference>
<dbReference type="Pfam" id="PF02826">
    <property type="entry name" value="2-Hacid_dh_C"/>
    <property type="match status" value="1"/>
</dbReference>
<sequence length="335" mass="37696">MKIVISDYKASLNFDTSFAVNYLKGRLGDDIEVIVYEYNGDKNELIDILKDADALITGYLEINRDIVQSLNDLKIISIMATGFNFIDIQQASHSRIGVAVNQEYCTQEVSEHVMSLLLALNRKLKHYTNDVDRKGIFDYGTTNNLIRLDGSTLGIFGLGKIGRSVAKKAQAFGIKVIAYDPFISEALANECNVKLLPIDEVLSNADNISINMLQTDENIGFFDLEKFKKMSKKPYIINVSRGTLINEDDLVEALDKELIKGAGLDVLVSESPVLDDHPLVQRDNVIITPHSAFYSDTSIIECQRIACDNVIHYLNRNFDKMFRLINGPFLHENNY</sequence>
<evidence type="ECO:0000256" key="2">
    <source>
        <dbReference type="ARBA" id="ARBA00023002"/>
    </source>
</evidence>